<evidence type="ECO:0000313" key="3">
    <source>
        <dbReference type="EMBL" id="BBP00952.1"/>
    </source>
</evidence>
<evidence type="ECO:0000313" key="4">
    <source>
        <dbReference type="Proteomes" id="UP000463939"/>
    </source>
</evidence>
<dbReference type="EMBL" id="AP021881">
    <property type="protein sequence ID" value="BBP00952.1"/>
    <property type="molecule type" value="Genomic_DNA"/>
</dbReference>
<dbReference type="InterPro" id="IPR011009">
    <property type="entry name" value="Kinase-like_dom_sf"/>
</dbReference>
<evidence type="ECO:0000259" key="2">
    <source>
        <dbReference type="Pfam" id="PF01636"/>
    </source>
</evidence>
<dbReference type="InterPro" id="IPR050249">
    <property type="entry name" value="Pseudomonas-type_ThrB"/>
</dbReference>
<dbReference type="GO" id="GO:0004413">
    <property type="term" value="F:homoserine kinase activity"/>
    <property type="evidence" value="ECO:0007669"/>
    <property type="project" value="TreeGrafter"/>
</dbReference>
<gene>
    <name evidence="3" type="ORF">SFSGTM_16600</name>
</gene>
<protein>
    <recommendedName>
        <fullName evidence="2">Aminoglycoside phosphotransferase domain-containing protein</fullName>
    </recommendedName>
</protein>
<dbReference type="PANTHER" id="PTHR21064">
    <property type="entry name" value="AMINOGLYCOSIDE PHOSPHOTRANSFERASE DOMAIN-CONTAINING PROTEIN-RELATED"/>
    <property type="match status" value="1"/>
</dbReference>
<dbReference type="AlphaFoldDB" id="A0A809S9I3"/>
<organism evidence="3 4">
    <name type="scientific">Sulfuriferula nivalis</name>
    <dbReference type="NCBI Taxonomy" id="2675298"/>
    <lineage>
        <taxon>Bacteria</taxon>
        <taxon>Pseudomonadati</taxon>
        <taxon>Pseudomonadota</taxon>
        <taxon>Betaproteobacteria</taxon>
        <taxon>Nitrosomonadales</taxon>
        <taxon>Sulfuricellaceae</taxon>
        <taxon>Sulfuriferula</taxon>
    </lineage>
</organism>
<dbReference type="KEGG" id="sniv:SFSGTM_16600"/>
<name>A0A809S9I3_9PROT</name>
<dbReference type="Proteomes" id="UP000463939">
    <property type="component" value="Chromosome"/>
</dbReference>
<dbReference type="PANTHER" id="PTHR21064:SF6">
    <property type="entry name" value="AMINOGLYCOSIDE PHOSPHOTRANSFERASE DOMAIN-CONTAINING PROTEIN"/>
    <property type="match status" value="1"/>
</dbReference>
<evidence type="ECO:0000256" key="1">
    <source>
        <dbReference type="ARBA" id="ARBA00038240"/>
    </source>
</evidence>
<proteinExistence type="inferred from homology"/>
<dbReference type="Pfam" id="PF01636">
    <property type="entry name" value="APH"/>
    <property type="match status" value="1"/>
</dbReference>
<dbReference type="RefSeq" id="WP_162084790.1">
    <property type="nucleotide sequence ID" value="NZ_AP021881.1"/>
</dbReference>
<feature type="domain" description="Aminoglycoside phosphotransferase" evidence="2">
    <location>
        <begin position="40"/>
        <end position="262"/>
    </location>
</feature>
<dbReference type="InterPro" id="IPR002575">
    <property type="entry name" value="Aminoglycoside_PTrfase"/>
</dbReference>
<dbReference type="GO" id="GO:0009088">
    <property type="term" value="P:threonine biosynthetic process"/>
    <property type="evidence" value="ECO:0007669"/>
    <property type="project" value="TreeGrafter"/>
</dbReference>
<dbReference type="SUPFAM" id="SSF56112">
    <property type="entry name" value="Protein kinase-like (PK-like)"/>
    <property type="match status" value="1"/>
</dbReference>
<dbReference type="Gene3D" id="3.90.1200.10">
    <property type="match status" value="1"/>
</dbReference>
<reference evidence="4" key="1">
    <citation type="submission" date="2019-11" db="EMBL/GenBank/DDBJ databases">
        <title>Isolation and characterization of a novel species in the genus Sulfuriferula.</title>
        <authorList>
            <person name="Mochizuki J."/>
            <person name="Kojima H."/>
            <person name="Fukui M."/>
        </authorList>
    </citation>
    <scope>NUCLEOTIDE SEQUENCE [LARGE SCALE GENOMIC DNA]</scope>
    <source>
        <strain evidence="4">SGTM</strain>
    </source>
</reference>
<dbReference type="Gene3D" id="3.30.200.20">
    <property type="entry name" value="Phosphorylase Kinase, domain 1"/>
    <property type="match status" value="1"/>
</dbReference>
<sequence>MEENIFTYSQLSSQSASHLIALHYDLPTPEICTYYARGLHDNFLVVTKQNKFILRIYRKTWRTAEEIGFELDLLRFLGNQSANVSFPIHTKNGSLSFLIDTAEGQRAAALFLYADGHAPGHEITVEESGLLGSSVAIIHQLTDTFSTPYTRTLLDMSHLLDESIITVDPFLDPAMRSYLKTLQKQLHLALPSIPKEPGLYGICTGDVNPTNFHMNDKKQITLFDFDQCGYGYRAFEIGKLISSVHALKMKDDLAKAFIDGYQQIRQLTPLEVSAVPYFEMISVIWVMAITVKNADLIGHKWLEQPYWNRKLTMLKELEKVVFKN</sequence>
<keyword evidence="4" id="KW-1185">Reference proteome</keyword>
<accession>A0A809S9I3</accession>
<comment type="similarity">
    <text evidence="1">Belongs to the pseudomonas-type ThrB family.</text>
</comment>